<reference evidence="1" key="1">
    <citation type="submission" date="2020-02" db="EMBL/GenBank/DDBJ databases">
        <authorList>
            <person name="Meier V. D."/>
        </authorList>
    </citation>
    <scope>NUCLEOTIDE SEQUENCE</scope>
    <source>
        <strain evidence="1">AVDCRST_MAG81</strain>
    </source>
</reference>
<dbReference type="EMBL" id="CADCWO010000254">
    <property type="protein sequence ID" value="CAA9589975.1"/>
    <property type="molecule type" value="Genomic_DNA"/>
</dbReference>
<name>A0A6N3IPD8_9CYAN</name>
<dbReference type="AlphaFoldDB" id="A0A6N3IPD8"/>
<protein>
    <submittedName>
        <fullName evidence="1">Uncharacterized protein</fullName>
    </submittedName>
</protein>
<sequence>MLPILSMIESKITFTNILAQAKLLDTRVKAEPLCPQMDVF</sequence>
<evidence type="ECO:0000313" key="1">
    <source>
        <dbReference type="EMBL" id="CAA9589975.1"/>
    </source>
</evidence>
<gene>
    <name evidence="1" type="ORF">AVDCRST_MAG81-4878</name>
</gene>
<organism evidence="1">
    <name type="scientific">uncultured Synechococcales cyanobacterium</name>
    <dbReference type="NCBI Taxonomy" id="1936017"/>
    <lineage>
        <taxon>Bacteria</taxon>
        <taxon>Bacillati</taxon>
        <taxon>Cyanobacteriota</taxon>
        <taxon>Cyanophyceae</taxon>
        <taxon>Synechococcales</taxon>
        <taxon>environmental samples</taxon>
    </lineage>
</organism>
<proteinExistence type="predicted"/>
<accession>A0A6N3IPD8</accession>